<dbReference type="RefSeq" id="XP_030963931.1">
    <property type="nucleotide sequence ID" value="XM_031108071.1"/>
</dbReference>
<dbReference type="EMBL" id="LRBV02000004">
    <property type="status" value="NOT_ANNOTATED_CDS"/>
    <property type="molecule type" value="Genomic_DNA"/>
</dbReference>
<dbReference type="Proteomes" id="UP000594261">
    <property type="component" value="Chromosome 4"/>
</dbReference>
<evidence type="ECO:0000313" key="2">
    <source>
        <dbReference type="EnsemblPlants" id="QL04p035851:mrna"/>
    </source>
</evidence>
<reference evidence="2 3" key="1">
    <citation type="journal article" date="2016" name="G3 (Bethesda)">
        <title>First Draft Assembly and Annotation of the Genome of a California Endemic Oak Quercus lobata Nee (Fagaceae).</title>
        <authorList>
            <person name="Sork V.L."/>
            <person name="Fitz-Gibbon S.T."/>
            <person name="Puiu D."/>
            <person name="Crepeau M."/>
            <person name="Gugger P.F."/>
            <person name="Sherman R."/>
            <person name="Stevens K."/>
            <person name="Langley C.H."/>
            <person name="Pellegrini M."/>
            <person name="Salzberg S.L."/>
        </authorList>
    </citation>
    <scope>NUCLEOTIDE SEQUENCE [LARGE SCALE GENOMIC DNA]</scope>
    <source>
        <strain evidence="2 3">cv. SW786</strain>
    </source>
</reference>
<organism evidence="2 3">
    <name type="scientific">Quercus lobata</name>
    <name type="common">Valley oak</name>
    <dbReference type="NCBI Taxonomy" id="97700"/>
    <lineage>
        <taxon>Eukaryota</taxon>
        <taxon>Viridiplantae</taxon>
        <taxon>Streptophyta</taxon>
        <taxon>Embryophyta</taxon>
        <taxon>Tracheophyta</taxon>
        <taxon>Spermatophyta</taxon>
        <taxon>Magnoliopsida</taxon>
        <taxon>eudicotyledons</taxon>
        <taxon>Gunneridae</taxon>
        <taxon>Pentapetalae</taxon>
        <taxon>rosids</taxon>
        <taxon>fabids</taxon>
        <taxon>Fagales</taxon>
        <taxon>Fagaceae</taxon>
        <taxon>Quercus</taxon>
    </lineage>
</organism>
<name>A0A7N2LH83_QUELO</name>
<dbReference type="OrthoDB" id="1255394at2759"/>
<evidence type="ECO:0000256" key="1">
    <source>
        <dbReference type="SAM" id="SignalP"/>
    </source>
</evidence>
<dbReference type="EnsemblPlants" id="QL04p035851:mrna">
    <property type="protein sequence ID" value="QL04p035851:mrna"/>
    <property type="gene ID" value="QL04p035851"/>
</dbReference>
<sequence length="228" mass="25611">MAYCVSLIFEVLTLMVKLYICGTPASRKFKRLPDSSLAGAASGLAYHCQTHDYKVVKLWFSSHVNIFENIIPPLEAEVYSLSSDSWRRVETSLRPKVGVYDSNINAISGATFKIALPDVSADRLQEQSLAVFKGNLAYFTFSYPNLILSIWVMGEFGMEESWNELFVMQTKYSIESFGCTMRSELLVGSLVKGGYVVVSLDPETCCVKNSGIQHVQLWYYFRGKPCVT</sequence>
<reference evidence="2" key="2">
    <citation type="submission" date="2021-01" db="UniProtKB">
        <authorList>
            <consortium name="EnsemblPlants"/>
        </authorList>
    </citation>
    <scope>IDENTIFICATION</scope>
</reference>
<protein>
    <recommendedName>
        <fullName evidence="4">F-box protein</fullName>
    </recommendedName>
</protein>
<dbReference type="AlphaFoldDB" id="A0A7N2LH83"/>
<gene>
    <name evidence="2" type="primary">LOC115985102</name>
</gene>
<keyword evidence="1" id="KW-0732">Signal</keyword>
<accession>A0A7N2LH83</accession>
<dbReference type="Gramene" id="QL04p035851:mrna">
    <property type="protein sequence ID" value="QL04p035851:mrna"/>
    <property type="gene ID" value="QL04p035851"/>
</dbReference>
<evidence type="ECO:0008006" key="4">
    <source>
        <dbReference type="Google" id="ProtNLM"/>
    </source>
</evidence>
<keyword evidence="3" id="KW-1185">Reference proteome</keyword>
<dbReference type="GeneID" id="115985102"/>
<feature type="signal peptide" evidence="1">
    <location>
        <begin position="1"/>
        <end position="22"/>
    </location>
</feature>
<evidence type="ECO:0000313" key="3">
    <source>
        <dbReference type="Proteomes" id="UP000594261"/>
    </source>
</evidence>
<dbReference type="KEGG" id="qlo:115985102"/>
<feature type="chain" id="PRO_5029536980" description="F-box protein" evidence="1">
    <location>
        <begin position="23"/>
        <end position="228"/>
    </location>
</feature>
<dbReference type="InParanoid" id="A0A7N2LH83"/>
<proteinExistence type="predicted"/>